<organism evidence="1 2">
    <name type="scientific">Massilia oculi</name>
    <dbReference type="NCBI Taxonomy" id="945844"/>
    <lineage>
        <taxon>Bacteria</taxon>
        <taxon>Pseudomonadati</taxon>
        <taxon>Pseudomonadota</taxon>
        <taxon>Betaproteobacteria</taxon>
        <taxon>Burkholderiales</taxon>
        <taxon>Oxalobacteraceae</taxon>
        <taxon>Telluria group</taxon>
        <taxon>Massilia</taxon>
    </lineage>
</organism>
<reference evidence="1 2" key="1">
    <citation type="submission" date="2018-05" db="EMBL/GenBank/DDBJ databases">
        <title>Complete genome sequence of Massilia oculi sp. nov. CCUG 43427T (=DSM 26321T), the type strain of M. oculi, and comparison with genome sequences of other Massilia strains.</title>
        <authorList>
            <person name="Zhu B."/>
        </authorList>
    </citation>
    <scope>NUCLEOTIDE SEQUENCE [LARGE SCALE GENOMIC DNA]</scope>
    <source>
        <strain evidence="1 2">CCUG 43427</strain>
    </source>
</reference>
<dbReference type="AlphaFoldDB" id="A0A2S2DHF5"/>
<evidence type="ECO:0000313" key="2">
    <source>
        <dbReference type="Proteomes" id="UP000245820"/>
    </source>
</evidence>
<name>A0A2S2DHF5_9BURK</name>
<gene>
    <name evidence="1" type="ORF">DIR46_07495</name>
</gene>
<dbReference type="OrthoDB" id="6053012at2"/>
<proteinExistence type="predicted"/>
<dbReference type="Proteomes" id="UP000245820">
    <property type="component" value="Chromosome"/>
</dbReference>
<dbReference type="RefSeq" id="WP_109344681.1">
    <property type="nucleotide sequence ID" value="NZ_CP029343.1"/>
</dbReference>
<keyword evidence="2" id="KW-1185">Reference proteome</keyword>
<evidence type="ECO:0008006" key="3">
    <source>
        <dbReference type="Google" id="ProtNLM"/>
    </source>
</evidence>
<evidence type="ECO:0000313" key="1">
    <source>
        <dbReference type="EMBL" id="AWL04296.1"/>
    </source>
</evidence>
<dbReference type="KEGG" id="mtim:DIR46_07495"/>
<dbReference type="EMBL" id="CP029343">
    <property type="protein sequence ID" value="AWL04296.1"/>
    <property type="molecule type" value="Genomic_DNA"/>
</dbReference>
<sequence length="76" mass="8277">MTTAATMVAEYTKAELAVLAGKTITFQGRSMSMENLQEIRAGRREWEARAAQQARMASCRPSIGGMSFSVASFGDR</sequence>
<protein>
    <recommendedName>
        <fullName evidence="3">Primosomal replication protein PriB/PriC domain protein</fullName>
    </recommendedName>
</protein>
<accession>A0A2S2DHF5</accession>